<keyword evidence="3" id="KW-1185">Reference proteome</keyword>
<evidence type="ECO:0000313" key="2">
    <source>
        <dbReference type="EMBL" id="AWI32631.1"/>
    </source>
</evidence>
<accession>A0A2S1T1X7</accession>
<dbReference type="AlphaFoldDB" id="A0A2S1T1X7"/>
<protein>
    <submittedName>
        <fullName evidence="2">Uncharacterized protein</fullName>
    </submittedName>
</protein>
<organism evidence="2 3">
    <name type="scientific">Streptomyces tirandamycinicus</name>
    <dbReference type="NCBI Taxonomy" id="2174846"/>
    <lineage>
        <taxon>Bacteria</taxon>
        <taxon>Bacillati</taxon>
        <taxon>Actinomycetota</taxon>
        <taxon>Actinomycetes</taxon>
        <taxon>Kitasatosporales</taxon>
        <taxon>Streptomycetaceae</taxon>
        <taxon>Streptomyces</taxon>
    </lineage>
</organism>
<dbReference type="EMBL" id="CP029188">
    <property type="protein sequence ID" value="AWI32631.1"/>
    <property type="molecule type" value="Genomic_DNA"/>
</dbReference>
<proteinExistence type="predicted"/>
<gene>
    <name evidence="2" type="ORF">DDW44_30395</name>
</gene>
<evidence type="ECO:0000256" key="1">
    <source>
        <dbReference type="SAM" id="Coils"/>
    </source>
</evidence>
<name>A0A2S1T1X7_9ACTN</name>
<keyword evidence="1" id="KW-0175">Coiled coil</keyword>
<sequence length="151" mass="16580">MNHHPHPGFICVPIGSDMSGTKVNAALADEVKQLRAEVARLRAGEEPIEPYEEMTSGGHLLWALGHAPAEIRLSVANGLVHSMNTAHRCGMENHQATIALNRRRIERLEAMRDRLHHEAKRQSQKGGPEARAVGLALSFVLAYDTDPVTVL</sequence>
<dbReference type="KEGG" id="stir:DDW44_30395"/>
<feature type="coiled-coil region" evidence="1">
    <location>
        <begin position="91"/>
        <end position="125"/>
    </location>
</feature>
<dbReference type="Proteomes" id="UP000244900">
    <property type="component" value="Chromosome"/>
</dbReference>
<reference evidence="2 3" key="1">
    <citation type="submission" date="2018-05" db="EMBL/GenBank/DDBJ databases">
        <title>Complete genome sequence of sponge-derived Streptomyces sp. HNM0039.</title>
        <authorList>
            <person name="Huang X."/>
            <person name="Zhou S."/>
        </authorList>
    </citation>
    <scope>NUCLEOTIDE SEQUENCE [LARGE SCALE GENOMIC DNA]</scope>
    <source>
        <strain evidence="2 3">HNM0039</strain>
    </source>
</reference>
<dbReference type="RefSeq" id="WP_108908499.1">
    <property type="nucleotide sequence ID" value="NZ_CP029188.1"/>
</dbReference>
<evidence type="ECO:0000313" key="3">
    <source>
        <dbReference type="Proteomes" id="UP000244900"/>
    </source>
</evidence>